<feature type="region of interest" description="Disordered" evidence="1">
    <location>
        <begin position="1"/>
        <end position="26"/>
    </location>
</feature>
<organism evidence="2 3">
    <name type="scientific">Paramecium sonneborni</name>
    <dbReference type="NCBI Taxonomy" id="65129"/>
    <lineage>
        <taxon>Eukaryota</taxon>
        <taxon>Sar</taxon>
        <taxon>Alveolata</taxon>
        <taxon>Ciliophora</taxon>
        <taxon>Intramacronucleata</taxon>
        <taxon>Oligohymenophorea</taxon>
        <taxon>Peniculida</taxon>
        <taxon>Parameciidae</taxon>
        <taxon>Paramecium</taxon>
    </lineage>
</organism>
<keyword evidence="3" id="KW-1185">Reference proteome</keyword>
<reference evidence="2" key="1">
    <citation type="submission" date="2021-01" db="EMBL/GenBank/DDBJ databases">
        <authorList>
            <consortium name="Genoscope - CEA"/>
            <person name="William W."/>
        </authorList>
    </citation>
    <scope>NUCLEOTIDE SEQUENCE</scope>
</reference>
<protein>
    <submittedName>
        <fullName evidence="2">Uncharacterized protein</fullName>
    </submittedName>
</protein>
<dbReference type="EMBL" id="CAJJDN010000516">
    <property type="protein sequence ID" value="CAD8131370.1"/>
    <property type="molecule type" value="Genomic_DNA"/>
</dbReference>
<feature type="compositionally biased region" description="Acidic residues" evidence="1">
    <location>
        <begin position="1"/>
        <end position="16"/>
    </location>
</feature>
<evidence type="ECO:0000313" key="2">
    <source>
        <dbReference type="EMBL" id="CAD8131370.1"/>
    </source>
</evidence>
<sequence length="58" mass="7064">MEYSEKDDDNSQENSDDWQKTDISQHQENRLKQLAKGIHDMFQLYETLRMRNVKNTIF</sequence>
<feature type="compositionally biased region" description="Basic and acidic residues" evidence="1">
    <location>
        <begin position="17"/>
        <end position="26"/>
    </location>
</feature>
<dbReference type="AlphaFoldDB" id="A0A8S1RVC2"/>
<accession>A0A8S1RVC2</accession>
<comment type="caution">
    <text evidence="2">The sequence shown here is derived from an EMBL/GenBank/DDBJ whole genome shotgun (WGS) entry which is preliminary data.</text>
</comment>
<evidence type="ECO:0000313" key="3">
    <source>
        <dbReference type="Proteomes" id="UP000692954"/>
    </source>
</evidence>
<dbReference type="Proteomes" id="UP000692954">
    <property type="component" value="Unassembled WGS sequence"/>
</dbReference>
<gene>
    <name evidence="2" type="ORF">PSON_ATCC_30995.1.T5160004</name>
</gene>
<proteinExistence type="predicted"/>
<evidence type="ECO:0000256" key="1">
    <source>
        <dbReference type="SAM" id="MobiDB-lite"/>
    </source>
</evidence>
<name>A0A8S1RVC2_9CILI</name>